<dbReference type="GO" id="GO:0050661">
    <property type="term" value="F:NADP binding"/>
    <property type="evidence" value="ECO:0007669"/>
    <property type="project" value="InterPro"/>
</dbReference>
<dbReference type="PANTHER" id="PTHR42877:SF10">
    <property type="entry name" value="L-ORNITHINE N(5)-OXYGENASE"/>
    <property type="match status" value="1"/>
</dbReference>
<comment type="caution">
    <text evidence="5">The sequence shown here is derived from an EMBL/GenBank/DDBJ whole genome shotgun (WGS) entry which is preliminary data.</text>
</comment>
<organism evidence="5 6">
    <name type="scientific">Uncinula necator</name>
    <name type="common">Grape powdery mildew</name>
    <dbReference type="NCBI Taxonomy" id="52586"/>
    <lineage>
        <taxon>Eukaryota</taxon>
        <taxon>Fungi</taxon>
        <taxon>Dikarya</taxon>
        <taxon>Ascomycota</taxon>
        <taxon>Pezizomycotina</taxon>
        <taxon>Leotiomycetes</taxon>
        <taxon>Erysiphales</taxon>
        <taxon>Erysiphaceae</taxon>
        <taxon>Erysiphe</taxon>
    </lineage>
</organism>
<keyword evidence="2" id="KW-0285">Flavoprotein</keyword>
<dbReference type="SUPFAM" id="SSF51905">
    <property type="entry name" value="FAD/NAD(P)-binding domain"/>
    <property type="match status" value="2"/>
</dbReference>
<dbReference type="PANTHER" id="PTHR42877">
    <property type="entry name" value="L-ORNITHINE N(5)-MONOOXYGENASE-RELATED"/>
    <property type="match status" value="1"/>
</dbReference>
<dbReference type="Gene3D" id="3.50.50.60">
    <property type="entry name" value="FAD/NAD(P)-binding domain"/>
    <property type="match status" value="3"/>
</dbReference>
<keyword evidence="3" id="KW-0274">FAD</keyword>
<reference evidence="5 6" key="1">
    <citation type="journal article" date="2014" name="BMC Genomics">
        <title>Adaptive genomic structural variation in the grape powdery mildew pathogen, Erysiphe necator.</title>
        <authorList>
            <person name="Jones L."/>
            <person name="Riaz S."/>
            <person name="Morales-Cruz A."/>
            <person name="Amrine K.C."/>
            <person name="McGuire B."/>
            <person name="Gubler W.D."/>
            <person name="Walker M.A."/>
            <person name="Cantu D."/>
        </authorList>
    </citation>
    <scope>NUCLEOTIDE SEQUENCE [LARGE SCALE GENOMIC DNA]</scope>
    <source>
        <strain evidence="6">c</strain>
    </source>
</reference>
<dbReference type="InterPro" id="IPR051209">
    <property type="entry name" value="FAD-bind_Monooxygenase_sf"/>
</dbReference>
<dbReference type="InterPro" id="IPR036188">
    <property type="entry name" value="FAD/NAD-bd_sf"/>
</dbReference>
<evidence type="ECO:0000256" key="1">
    <source>
        <dbReference type="ARBA" id="ARBA00010139"/>
    </source>
</evidence>
<dbReference type="GO" id="GO:0004499">
    <property type="term" value="F:N,N-dimethylaniline monooxygenase activity"/>
    <property type="evidence" value="ECO:0007669"/>
    <property type="project" value="InterPro"/>
</dbReference>
<keyword evidence="6" id="KW-1185">Reference proteome</keyword>
<accession>A0A0B1P2W6</accession>
<comment type="similarity">
    <text evidence="1">Belongs to the FAD-binding monooxygenase family.</text>
</comment>
<dbReference type="HOGENOM" id="CLU_006937_7_0_1"/>
<evidence type="ECO:0000256" key="2">
    <source>
        <dbReference type="ARBA" id="ARBA00022630"/>
    </source>
</evidence>
<dbReference type="OMA" id="FDQFRIF"/>
<dbReference type="InterPro" id="IPR020946">
    <property type="entry name" value="Flavin_mOase-like"/>
</dbReference>
<keyword evidence="4" id="KW-0560">Oxidoreductase</keyword>
<dbReference type="Proteomes" id="UP000030854">
    <property type="component" value="Unassembled WGS sequence"/>
</dbReference>
<proteinExistence type="inferred from homology"/>
<dbReference type="GO" id="GO:0050660">
    <property type="term" value="F:flavin adenine dinucleotide binding"/>
    <property type="evidence" value="ECO:0007669"/>
    <property type="project" value="InterPro"/>
</dbReference>
<dbReference type="AlphaFoldDB" id="A0A0B1P2W6"/>
<evidence type="ECO:0000256" key="4">
    <source>
        <dbReference type="ARBA" id="ARBA00023002"/>
    </source>
</evidence>
<protein>
    <submittedName>
        <fullName evidence="5">Putative cyclohexanone-monooxygenase</fullName>
    </submittedName>
</protein>
<evidence type="ECO:0000256" key="3">
    <source>
        <dbReference type="ARBA" id="ARBA00022827"/>
    </source>
</evidence>
<keyword evidence="5" id="KW-0503">Monooxygenase</keyword>
<dbReference type="Pfam" id="PF00743">
    <property type="entry name" value="FMO-like"/>
    <property type="match status" value="1"/>
</dbReference>
<name>A0A0B1P2W6_UNCNE</name>
<sequence>MNGSPEGKEYANLLGYPRHAEHTRRLRRHRVKVKILTLPAKGRFTFFALLKLCCQVYAVMSKDLSSSLRIKSGTKDSKKTDHDPGGYTYYPVVIIGAGESGIAIGRRLREELNFDQFRIFERQSGIGGSWWINRYPGAACSNAAIYNIYTFCSCIESASIPPAASDILGNLYKICEKCRIVDKIQLNTDVRKCLWLESEQVWELTLWHIINRAGDLSESDRVKMVQSHGHESVYSLEEKIRVKILVNTVGFIIEPNQFLAEVPGRENFQGEIFHSIRWQHNVDLTDKEVIVVGTGSSATRFVPILIDEHGARSVTQLIRSPPWVVPLEMFSNNVNDRWNSLSLWLTRNLPRFGILLRCCAVAGSENNWRLFGPHGCLEKKRKDLEKDLLTHMKITVPKRYHEILTPDHEFECKPWVVDTAWLPSLRNPAVTLTTLPLTGIGEKDVTLGPGRLYPDPQNTASRAPNHQVTIPADVIILANEFDTKVWPYPMEIIGRDGERLHDRFDEKRGSQMYMGIALDGFPNFFNVLDPNTVNGNFSTILASENTLNLCLKFIKPLLENEFSIVEVKQDAERRWTRQTQNALERMLSKTGSSHSWYFDESGRSSVVYPYSQIWFTLLSIFPVWSDWNITYTRMGLFKSLARTTLHTLATGAAIWGIIRFRSRNSFILSVKNLVQAYLLTSSKILYNMGSKIQL</sequence>
<dbReference type="STRING" id="52586.A0A0B1P2W6"/>
<dbReference type="EMBL" id="JNVN01003062">
    <property type="protein sequence ID" value="KHJ31251.1"/>
    <property type="molecule type" value="Genomic_DNA"/>
</dbReference>
<gene>
    <name evidence="5" type="ORF">EV44_g1335</name>
</gene>
<evidence type="ECO:0000313" key="5">
    <source>
        <dbReference type="EMBL" id="KHJ31251.1"/>
    </source>
</evidence>
<evidence type="ECO:0000313" key="6">
    <source>
        <dbReference type="Proteomes" id="UP000030854"/>
    </source>
</evidence>